<keyword evidence="3" id="KW-0677">Repeat</keyword>
<evidence type="ECO:0000256" key="4">
    <source>
        <dbReference type="ARBA" id="ARBA00022741"/>
    </source>
</evidence>
<dbReference type="PROSITE" id="PS51450">
    <property type="entry name" value="LRR"/>
    <property type="match status" value="1"/>
</dbReference>
<keyword evidence="5" id="KW-0611">Plant defense</keyword>
<evidence type="ECO:0000256" key="5">
    <source>
        <dbReference type="ARBA" id="ARBA00022821"/>
    </source>
</evidence>
<evidence type="ECO:0000256" key="7">
    <source>
        <dbReference type="SAM" id="Coils"/>
    </source>
</evidence>
<evidence type="ECO:0000256" key="1">
    <source>
        <dbReference type="ARBA" id="ARBA00008894"/>
    </source>
</evidence>
<comment type="similarity">
    <text evidence="1">Belongs to the disease resistance NB-LRR family.</text>
</comment>
<sequence length="844" mass="95370">MGNCVSLEMSSDGNGMHIDEANLEALQKAIQELNERRDDLLKRVIIEEDKGFQRLGQVQEWFSKVEVVEPQVNDLLESRSKQTKRLCLCGYCSLHFISGCSYGRKVLKKLNEVKGLLTNGVFEVLTERSFKPKGEKKHIQSPIGLTERLEMVYCQLQLYSRRTFGLYGMGGIGKTTLLASINNFFIETVNDFEVVIWVVVSNDLQYLSIQDQILRRLSLDKDWEQDTEEERAKEIHNILKGRKFMLLLDDLGSKVDLAKVGVPPITYQNGSVILFTTRSKEVCEDMDAVSIEVKRLSIAESWELFQKQLGDNTLNSHPDIPALARVVAGKCNGLPLALIVIGKTMAQKKTVQEWSHAITALNLPSEEFLLSNEGGVLPLLMVSYDSLESEKLKSCFLYCSLFPEDYEIEKHELIEYWLCEGFIDGDRDKDGANKEGLDIINLLVSSHLLMNGGVTTKVKMHGVVREMALWIATDFGKQKEILCVKSGVWLQQIPEDIISSKVVRRMSFMNNQIAEISCSLECPDLSTLLLQNNKLVDISGEFFRFMPAVVVLDLSENKRLIGLPEEISNLGSLQYLNLSHTGIKSLPVGLKALRKLIYLNVDYTYKLRSIVGIVMSLQNLQVFKFYNSGVCINARLLEELQVLEHLKLLKATVDDAVSLERIQGVDRLASSIQSLCLRKMSAAVVVLNTVALRGLQRLVIRNCKILEIKIDWESKERKEVIPITSSPSFENLSSILISDLEGPRDLTWLAFAQNLVYLHVMRSSSIEEIINKEKGISIRSAHRHFVAPFRKLEYLTVTDMAELKIICGYPRAPRKLTEFIVRNCPKLPQSLRDNGESSGWIGGE</sequence>
<evidence type="ECO:0000259" key="10">
    <source>
        <dbReference type="Pfam" id="PF23598"/>
    </source>
</evidence>
<keyword evidence="7" id="KW-0175">Coiled coil</keyword>
<dbReference type="Gene3D" id="3.40.50.300">
    <property type="entry name" value="P-loop containing nucleotide triphosphate hydrolases"/>
    <property type="match status" value="1"/>
</dbReference>
<dbReference type="InterPro" id="IPR002182">
    <property type="entry name" value="NB-ARC"/>
</dbReference>
<organism evidence="11 12">
    <name type="scientific">Camelina sativa</name>
    <name type="common">False flax</name>
    <name type="synonym">Myagrum sativum</name>
    <dbReference type="NCBI Taxonomy" id="90675"/>
    <lineage>
        <taxon>Eukaryota</taxon>
        <taxon>Viridiplantae</taxon>
        <taxon>Streptophyta</taxon>
        <taxon>Embryophyta</taxon>
        <taxon>Tracheophyta</taxon>
        <taxon>Spermatophyta</taxon>
        <taxon>Magnoliopsida</taxon>
        <taxon>eudicotyledons</taxon>
        <taxon>Gunneridae</taxon>
        <taxon>Pentapetalae</taxon>
        <taxon>rosids</taxon>
        <taxon>malvids</taxon>
        <taxon>Brassicales</taxon>
        <taxon>Brassicaceae</taxon>
        <taxon>Camelineae</taxon>
        <taxon>Camelina</taxon>
    </lineage>
</organism>
<evidence type="ECO:0000256" key="3">
    <source>
        <dbReference type="ARBA" id="ARBA00022737"/>
    </source>
</evidence>
<dbReference type="InterPro" id="IPR058922">
    <property type="entry name" value="WHD_DRP"/>
</dbReference>
<name>A0ABM0WVA9_CAMSA</name>
<dbReference type="InterPro" id="IPR036388">
    <property type="entry name" value="WH-like_DNA-bd_sf"/>
</dbReference>
<evidence type="ECO:0000259" key="8">
    <source>
        <dbReference type="Pfam" id="PF00931"/>
    </source>
</evidence>
<dbReference type="SUPFAM" id="SSF52540">
    <property type="entry name" value="P-loop containing nucleoside triphosphate hydrolases"/>
    <property type="match status" value="1"/>
</dbReference>
<keyword evidence="6" id="KW-0067">ATP-binding</keyword>
<evidence type="ECO:0000256" key="6">
    <source>
        <dbReference type="ARBA" id="ARBA00022840"/>
    </source>
</evidence>
<dbReference type="Proteomes" id="UP000694864">
    <property type="component" value="Chromosome 17"/>
</dbReference>
<evidence type="ECO:0000259" key="9">
    <source>
        <dbReference type="Pfam" id="PF23559"/>
    </source>
</evidence>
<dbReference type="Pfam" id="PF23559">
    <property type="entry name" value="WHD_DRP"/>
    <property type="match status" value="1"/>
</dbReference>
<dbReference type="PRINTS" id="PR00364">
    <property type="entry name" value="DISEASERSIST"/>
</dbReference>
<dbReference type="Pfam" id="PF23598">
    <property type="entry name" value="LRR_14"/>
    <property type="match status" value="1"/>
</dbReference>
<keyword evidence="2" id="KW-0433">Leucine-rich repeat</keyword>
<dbReference type="GeneID" id="104755902"/>
<keyword evidence="11" id="KW-1185">Reference proteome</keyword>
<dbReference type="Gene3D" id="1.10.8.430">
    <property type="entry name" value="Helical domain of apoptotic protease-activating factors"/>
    <property type="match status" value="1"/>
</dbReference>
<feature type="domain" description="Disease resistance protein winged helix" evidence="9">
    <location>
        <begin position="401"/>
        <end position="468"/>
    </location>
</feature>
<dbReference type="RefSeq" id="XP_010476688.1">
    <property type="nucleotide sequence ID" value="XM_010478386.2"/>
</dbReference>
<dbReference type="PANTHER" id="PTHR33463">
    <property type="entry name" value="NB-ARC DOMAIN-CONTAINING PROTEIN-RELATED"/>
    <property type="match status" value="1"/>
</dbReference>
<protein>
    <submittedName>
        <fullName evidence="12">Probable disease resistance protein At1g15890</fullName>
    </submittedName>
</protein>
<gene>
    <name evidence="12" type="primary">LOC104755902</name>
</gene>
<dbReference type="SUPFAM" id="SSF52058">
    <property type="entry name" value="L domain-like"/>
    <property type="match status" value="1"/>
</dbReference>
<dbReference type="InterPro" id="IPR032675">
    <property type="entry name" value="LRR_dom_sf"/>
</dbReference>
<reference evidence="12" key="2">
    <citation type="submission" date="2025-08" db="UniProtKB">
        <authorList>
            <consortium name="RefSeq"/>
        </authorList>
    </citation>
    <scope>IDENTIFICATION</scope>
    <source>
        <tissue evidence="12">Leaf</tissue>
    </source>
</reference>
<dbReference type="InterPro" id="IPR027417">
    <property type="entry name" value="P-loop_NTPase"/>
</dbReference>
<evidence type="ECO:0000256" key="2">
    <source>
        <dbReference type="ARBA" id="ARBA00022614"/>
    </source>
</evidence>
<feature type="domain" description="NB-ARC" evidence="8">
    <location>
        <begin position="161"/>
        <end position="313"/>
    </location>
</feature>
<dbReference type="Gene3D" id="3.80.10.10">
    <property type="entry name" value="Ribonuclease Inhibitor"/>
    <property type="match status" value="1"/>
</dbReference>
<feature type="domain" description="Disease resistance R13L4/SHOC-2-like LRR" evidence="10">
    <location>
        <begin position="557"/>
        <end position="798"/>
    </location>
</feature>
<dbReference type="InterPro" id="IPR055414">
    <property type="entry name" value="LRR_R13L4/SHOC2-like"/>
</dbReference>
<accession>A0ABM0WVA9</accession>
<feature type="coiled-coil region" evidence="7">
    <location>
        <begin position="16"/>
        <end position="50"/>
    </location>
</feature>
<reference evidence="11" key="1">
    <citation type="journal article" date="2014" name="Nat. Commun.">
        <title>The emerging biofuel crop Camelina sativa retains a highly undifferentiated hexaploid genome structure.</title>
        <authorList>
            <person name="Kagale S."/>
            <person name="Koh C."/>
            <person name="Nixon J."/>
            <person name="Bollina V."/>
            <person name="Clarke W.E."/>
            <person name="Tuteja R."/>
            <person name="Spillane C."/>
            <person name="Robinson S.J."/>
            <person name="Links M.G."/>
            <person name="Clarke C."/>
            <person name="Higgins E.E."/>
            <person name="Huebert T."/>
            <person name="Sharpe A.G."/>
            <person name="Parkin I.A."/>
        </authorList>
    </citation>
    <scope>NUCLEOTIDE SEQUENCE [LARGE SCALE GENOMIC DNA]</scope>
    <source>
        <strain evidence="11">cv. DH55</strain>
    </source>
</reference>
<dbReference type="Pfam" id="PF00931">
    <property type="entry name" value="NB-ARC"/>
    <property type="match status" value="1"/>
</dbReference>
<dbReference type="PANTHER" id="PTHR33463:SF220">
    <property type="entry name" value="NB-ARC DOMAIN-CONTAINING PROTEIN"/>
    <property type="match status" value="1"/>
</dbReference>
<dbReference type="InterPro" id="IPR050905">
    <property type="entry name" value="Plant_NBS-LRR"/>
</dbReference>
<dbReference type="InterPro" id="IPR001611">
    <property type="entry name" value="Leu-rich_rpt"/>
</dbReference>
<evidence type="ECO:0000313" key="11">
    <source>
        <dbReference type="Proteomes" id="UP000694864"/>
    </source>
</evidence>
<keyword evidence="4" id="KW-0547">Nucleotide-binding</keyword>
<proteinExistence type="inferred from homology"/>
<dbReference type="InterPro" id="IPR042197">
    <property type="entry name" value="Apaf_helical"/>
</dbReference>
<evidence type="ECO:0000313" key="12">
    <source>
        <dbReference type="RefSeq" id="XP_010476688.1"/>
    </source>
</evidence>
<dbReference type="Gene3D" id="1.10.10.10">
    <property type="entry name" value="Winged helix-like DNA-binding domain superfamily/Winged helix DNA-binding domain"/>
    <property type="match status" value="1"/>
</dbReference>